<dbReference type="InterPro" id="IPR044733">
    <property type="entry name" value="AP1_sigma"/>
</dbReference>
<evidence type="ECO:0000313" key="11">
    <source>
        <dbReference type="EMBL" id="CAE0045634.1"/>
    </source>
</evidence>
<dbReference type="EMBL" id="HBHW01017517">
    <property type="protein sequence ID" value="CAE0045642.1"/>
    <property type="molecule type" value="Transcribed_RNA"/>
</dbReference>
<keyword evidence="6" id="KW-0333">Golgi apparatus</keyword>
<dbReference type="Gene3D" id="3.30.450.60">
    <property type="match status" value="1"/>
</dbReference>
<comment type="subcellular location">
    <subcellularLocation>
        <location evidence="2">Cytoplasmic vesicle</location>
        <location evidence="2">Clathrin-coated vesicle membrane</location>
    </subcellularLocation>
    <subcellularLocation>
        <location evidence="1">Golgi apparatus</location>
    </subcellularLocation>
</comment>
<keyword evidence="7 9" id="KW-0472">Membrane</keyword>
<name>A0A7S2ZN60_9RHOD</name>
<dbReference type="EMBL" id="HBHW01017510">
    <property type="protein sequence ID" value="CAE0045636.1"/>
    <property type="molecule type" value="Transcribed_RNA"/>
</dbReference>
<dbReference type="GO" id="GO:0030121">
    <property type="term" value="C:AP-1 adaptor complex"/>
    <property type="evidence" value="ECO:0007669"/>
    <property type="project" value="InterPro"/>
</dbReference>
<comment type="similarity">
    <text evidence="3 9">Belongs to the adaptor complexes small subunit family.</text>
</comment>
<evidence type="ECO:0000256" key="5">
    <source>
        <dbReference type="ARBA" id="ARBA00022927"/>
    </source>
</evidence>
<dbReference type="GO" id="GO:0035615">
    <property type="term" value="F:clathrin adaptor activity"/>
    <property type="evidence" value="ECO:0007669"/>
    <property type="project" value="InterPro"/>
</dbReference>
<organism evidence="11">
    <name type="scientific">Rhodosorus marinus</name>
    <dbReference type="NCBI Taxonomy" id="101924"/>
    <lineage>
        <taxon>Eukaryota</taxon>
        <taxon>Rhodophyta</taxon>
        <taxon>Stylonematophyceae</taxon>
        <taxon>Stylonematales</taxon>
        <taxon>Stylonemataceae</taxon>
        <taxon>Rhodosorus</taxon>
    </lineage>
</organism>
<accession>A0A7S2ZN60</accession>
<dbReference type="InterPro" id="IPR016635">
    <property type="entry name" value="AP_complex_ssu"/>
</dbReference>
<dbReference type="InterPro" id="IPR022775">
    <property type="entry name" value="AP_mu_sigma_su"/>
</dbReference>
<keyword evidence="8" id="KW-0968">Cytoplasmic vesicle</keyword>
<protein>
    <recommendedName>
        <fullName evidence="9">AP complex subunit sigma</fullName>
    </recommendedName>
</protein>
<dbReference type="EMBL" id="HBHW01017520">
    <property type="protein sequence ID" value="CAE0045645.1"/>
    <property type="molecule type" value="Transcribed_RNA"/>
</dbReference>
<reference evidence="11" key="1">
    <citation type="submission" date="2021-01" db="EMBL/GenBank/DDBJ databases">
        <authorList>
            <person name="Corre E."/>
            <person name="Pelletier E."/>
            <person name="Niang G."/>
            <person name="Scheremetjew M."/>
            <person name="Finn R."/>
            <person name="Kale V."/>
            <person name="Holt S."/>
            <person name="Cochrane G."/>
            <person name="Meng A."/>
            <person name="Brown T."/>
            <person name="Cohen L."/>
        </authorList>
    </citation>
    <scope>NUCLEOTIDE SEQUENCE</scope>
    <source>
        <strain evidence="11">CCMP 769</strain>
    </source>
</reference>
<dbReference type="AlphaFoldDB" id="A0A7S2ZN60"/>
<evidence type="ECO:0000313" key="12">
    <source>
        <dbReference type="EMBL" id="CAE0045636.1"/>
    </source>
</evidence>
<evidence type="ECO:0000256" key="9">
    <source>
        <dbReference type="PIRNR" id="PIRNR015588"/>
    </source>
</evidence>
<evidence type="ECO:0000256" key="4">
    <source>
        <dbReference type="ARBA" id="ARBA00022448"/>
    </source>
</evidence>
<evidence type="ECO:0000256" key="7">
    <source>
        <dbReference type="ARBA" id="ARBA00023136"/>
    </source>
</evidence>
<dbReference type="InterPro" id="IPR011012">
    <property type="entry name" value="Longin-like_dom_sf"/>
</dbReference>
<evidence type="ECO:0000256" key="2">
    <source>
        <dbReference type="ARBA" id="ARBA00004640"/>
    </source>
</evidence>
<evidence type="ECO:0000256" key="6">
    <source>
        <dbReference type="ARBA" id="ARBA00023034"/>
    </source>
</evidence>
<dbReference type="CDD" id="cd14831">
    <property type="entry name" value="AP1_sigma"/>
    <property type="match status" value="1"/>
</dbReference>
<evidence type="ECO:0000256" key="1">
    <source>
        <dbReference type="ARBA" id="ARBA00004555"/>
    </source>
</evidence>
<feature type="domain" description="AP complex mu/sigma subunit" evidence="10">
    <location>
        <begin position="1"/>
        <end position="135"/>
    </location>
</feature>
<evidence type="ECO:0000256" key="8">
    <source>
        <dbReference type="ARBA" id="ARBA00023329"/>
    </source>
</evidence>
<dbReference type="FunFam" id="3.30.450.60:FF:000007">
    <property type="entry name" value="AP complex subunit sigma"/>
    <property type="match status" value="1"/>
</dbReference>
<evidence type="ECO:0000313" key="13">
    <source>
        <dbReference type="EMBL" id="CAE0045642.1"/>
    </source>
</evidence>
<keyword evidence="5 9" id="KW-0653">Protein transport</keyword>
<keyword evidence="4 9" id="KW-0813">Transport</keyword>
<dbReference type="GO" id="GO:0016482">
    <property type="term" value="P:cytosolic transport"/>
    <property type="evidence" value="ECO:0007669"/>
    <property type="project" value="UniProtKB-ARBA"/>
</dbReference>
<dbReference type="EMBL" id="HBHW01017508">
    <property type="protein sequence ID" value="CAE0045634.1"/>
    <property type="molecule type" value="Transcribed_RNA"/>
</dbReference>
<dbReference type="Pfam" id="PF01217">
    <property type="entry name" value="Clat_adaptor_s"/>
    <property type="match status" value="1"/>
</dbReference>
<sequence>MMHYFLLVNRQGVVRLAKWFQPFSQKDRNKILREITNFVITRQNKMCNFVEWKDVKLVYKRYASLYAVVAIDPDDNELITLDMLHLYVETLDRYFGNVCELDIIFNFHRAYYILDEILLGGELQDSNKRAALHAAYEGDALAEKVPEFAPKSYHRK</sequence>
<dbReference type="GO" id="GO:0006886">
    <property type="term" value="P:intracellular protein transport"/>
    <property type="evidence" value="ECO:0007669"/>
    <property type="project" value="UniProtKB-UniRule"/>
</dbReference>
<dbReference type="SUPFAM" id="SSF64356">
    <property type="entry name" value="SNARE-like"/>
    <property type="match status" value="1"/>
</dbReference>
<evidence type="ECO:0000259" key="10">
    <source>
        <dbReference type="Pfam" id="PF01217"/>
    </source>
</evidence>
<dbReference type="PANTHER" id="PTHR11753">
    <property type="entry name" value="ADAPTOR COMPLEXES SMALL SUBUNIT FAMILY"/>
    <property type="match status" value="1"/>
</dbReference>
<gene>
    <name evidence="11" type="ORF">RMAR00112_LOCUS13609</name>
    <name evidence="12" type="ORF">RMAR00112_LOCUS13611</name>
    <name evidence="13" type="ORF">RMAR00112_LOCUS13617</name>
    <name evidence="14" type="ORF">RMAR00112_LOCUS13620</name>
</gene>
<evidence type="ECO:0000256" key="3">
    <source>
        <dbReference type="ARBA" id="ARBA00006972"/>
    </source>
</evidence>
<proteinExistence type="inferred from homology"/>
<dbReference type="GO" id="GO:0005829">
    <property type="term" value="C:cytosol"/>
    <property type="evidence" value="ECO:0007669"/>
    <property type="project" value="GOC"/>
</dbReference>
<dbReference type="PIRSF" id="PIRSF015588">
    <property type="entry name" value="AP_complex_sigma"/>
    <property type="match status" value="1"/>
</dbReference>
<evidence type="ECO:0000313" key="14">
    <source>
        <dbReference type="EMBL" id="CAE0045645.1"/>
    </source>
</evidence>